<dbReference type="InterPro" id="IPR000163">
    <property type="entry name" value="Prohibitin"/>
</dbReference>
<comment type="caution">
    <text evidence="4">The sequence shown here is derived from an EMBL/GenBank/DDBJ whole genome shotgun (WGS) entry which is preliminary data.</text>
</comment>
<dbReference type="SMART" id="SM00244">
    <property type="entry name" value="PHB"/>
    <property type="match status" value="1"/>
</dbReference>
<protein>
    <submittedName>
        <fullName evidence="4">Regulator of protease activity HflC (Stomatin/prohibitin superfamily)</fullName>
    </submittedName>
</protein>
<dbReference type="Proteomes" id="UP000294937">
    <property type="component" value="Unassembled WGS sequence"/>
</dbReference>
<dbReference type="GO" id="GO:0008233">
    <property type="term" value="F:peptidase activity"/>
    <property type="evidence" value="ECO:0007669"/>
    <property type="project" value="UniProtKB-KW"/>
</dbReference>
<dbReference type="Gene3D" id="3.30.479.30">
    <property type="entry name" value="Band 7 domain"/>
    <property type="match status" value="1"/>
</dbReference>
<dbReference type="PANTHER" id="PTHR42911">
    <property type="entry name" value="MODULATOR OF FTSH PROTEASE HFLC"/>
    <property type="match status" value="1"/>
</dbReference>
<organism evidence="4 5">
    <name type="scientific">Hazenella coriacea</name>
    <dbReference type="NCBI Taxonomy" id="1179467"/>
    <lineage>
        <taxon>Bacteria</taxon>
        <taxon>Bacillati</taxon>
        <taxon>Bacillota</taxon>
        <taxon>Bacilli</taxon>
        <taxon>Bacillales</taxon>
        <taxon>Thermoactinomycetaceae</taxon>
        <taxon>Hazenella</taxon>
    </lineage>
</organism>
<keyword evidence="4" id="KW-0378">Hydrolase</keyword>
<keyword evidence="5" id="KW-1185">Reference proteome</keyword>
<name>A0A4R3L8A1_9BACL</name>
<dbReference type="InterPro" id="IPR036013">
    <property type="entry name" value="Band_7/SPFH_dom_sf"/>
</dbReference>
<keyword evidence="2" id="KW-0812">Transmembrane</keyword>
<evidence type="ECO:0000256" key="1">
    <source>
        <dbReference type="SAM" id="Coils"/>
    </source>
</evidence>
<keyword evidence="2" id="KW-0472">Membrane</keyword>
<evidence type="ECO:0000313" key="4">
    <source>
        <dbReference type="EMBL" id="TCS95792.1"/>
    </source>
</evidence>
<proteinExistence type="predicted"/>
<dbReference type="EMBL" id="SMAG01000002">
    <property type="protein sequence ID" value="TCS95792.1"/>
    <property type="molecule type" value="Genomic_DNA"/>
</dbReference>
<dbReference type="Pfam" id="PF01145">
    <property type="entry name" value="Band_7"/>
    <property type="match status" value="1"/>
</dbReference>
<dbReference type="GO" id="GO:0016020">
    <property type="term" value="C:membrane"/>
    <property type="evidence" value="ECO:0007669"/>
    <property type="project" value="InterPro"/>
</dbReference>
<feature type="transmembrane region" description="Helical" evidence="2">
    <location>
        <begin position="29"/>
        <end position="48"/>
    </location>
</feature>
<dbReference type="GO" id="GO:0006508">
    <property type="term" value="P:proteolysis"/>
    <property type="evidence" value="ECO:0007669"/>
    <property type="project" value="UniProtKB-KW"/>
</dbReference>
<feature type="coiled-coil region" evidence="1">
    <location>
        <begin position="220"/>
        <end position="278"/>
    </location>
</feature>
<evidence type="ECO:0000313" key="5">
    <source>
        <dbReference type="Proteomes" id="UP000294937"/>
    </source>
</evidence>
<keyword evidence="2" id="KW-1133">Transmembrane helix</keyword>
<dbReference type="RefSeq" id="WP_165875806.1">
    <property type="nucleotide sequence ID" value="NZ_SMAG01000002.1"/>
</dbReference>
<reference evidence="4 5" key="1">
    <citation type="submission" date="2019-03" db="EMBL/GenBank/DDBJ databases">
        <title>Genomic Encyclopedia of Type Strains, Phase IV (KMG-IV): sequencing the most valuable type-strain genomes for metagenomic binning, comparative biology and taxonomic classification.</title>
        <authorList>
            <person name="Goeker M."/>
        </authorList>
    </citation>
    <scope>NUCLEOTIDE SEQUENCE [LARGE SCALE GENOMIC DNA]</scope>
    <source>
        <strain evidence="4 5">DSM 45707</strain>
    </source>
</reference>
<accession>A0A4R3L8A1</accession>
<dbReference type="CDD" id="cd03401">
    <property type="entry name" value="SPFH_prohibitin"/>
    <property type="match status" value="1"/>
</dbReference>
<feature type="domain" description="Band 7" evidence="3">
    <location>
        <begin position="48"/>
        <end position="221"/>
    </location>
</feature>
<keyword evidence="4" id="KW-0645">Protease</keyword>
<dbReference type="InterPro" id="IPR001107">
    <property type="entry name" value="Band_7"/>
</dbReference>
<evidence type="ECO:0000259" key="3">
    <source>
        <dbReference type="SMART" id="SM00244"/>
    </source>
</evidence>
<sequence length="322" mass="35858">MNNNFNVLNSLNKNEGGGGSKRGFNKKKIVGLTGVVAGVIALAVLIGSCTTKIEPGYNGVVYSLNGGLKKDVLNQGLRLHAPWESVTQYPTSTETVYLTKSNDNESFDINTSDGKSVNVDVVYAYHMEADKLPHIFTKFRRKTHEEIQAGYIKTQIKTVMQEVSTTYSVLGIYAEHRNEVTKQIHEKLSTILAKDGIVLENFSLSDVRPDEKTLKSIQAIADAQNKQEFLKREQKNKEQEAINAKIEAQGKKQVAIVNAEAEAEKTRIEAEAKAEANRKLQQSLSDQLVQYEWIKKWNGQMPTVQGSGSIIQMPADMLKQNK</sequence>
<evidence type="ECO:0000256" key="2">
    <source>
        <dbReference type="SAM" id="Phobius"/>
    </source>
</evidence>
<keyword evidence="1" id="KW-0175">Coiled coil</keyword>
<dbReference type="AlphaFoldDB" id="A0A4R3L8A1"/>
<gene>
    <name evidence="4" type="ORF">EDD58_102373</name>
</gene>
<dbReference type="SUPFAM" id="SSF117892">
    <property type="entry name" value="Band 7/SPFH domain"/>
    <property type="match status" value="1"/>
</dbReference>
<dbReference type="PANTHER" id="PTHR42911:SF1">
    <property type="entry name" value="MODULATOR OF FTSH PROTEASE HFLC"/>
    <property type="match status" value="1"/>
</dbReference>